<dbReference type="InterPro" id="IPR017926">
    <property type="entry name" value="GATASE"/>
</dbReference>
<evidence type="ECO:0000256" key="4">
    <source>
        <dbReference type="ARBA" id="ARBA00013139"/>
    </source>
</evidence>
<evidence type="ECO:0000313" key="13">
    <source>
        <dbReference type="Proteomes" id="UP000245699"/>
    </source>
</evidence>
<comment type="caution">
    <text evidence="12">The sequence shown here is derived from an EMBL/GenBank/DDBJ whole genome shotgun (WGS) entry which is preliminary data.</text>
</comment>
<dbReference type="GO" id="GO:0046820">
    <property type="term" value="F:4-amino-4-deoxychorismate synthase activity"/>
    <property type="evidence" value="ECO:0007669"/>
    <property type="project" value="UniProtKB-EC"/>
</dbReference>
<comment type="catalytic activity">
    <reaction evidence="1">
        <text>chorismate + L-glutamine = 4-amino-4-deoxychorismate + L-glutamate</text>
        <dbReference type="Rhea" id="RHEA:11672"/>
        <dbReference type="ChEBI" id="CHEBI:29748"/>
        <dbReference type="ChEBI" id="CHEBI:29985"/>
        <dbReference type="ChEBI" id="CHEBI:58359"/>
        <dbReference type="ChEBI" id="CHEBI:58406"/>
        <dbReference type="EC" id="2.6.1.85"/>
    </reaction>
</comment>
<dbReference type="PANTHER" id="PTHR11236">
    <property type="entry name" value="AMINOBENZOATE/ANTHRANILATE SYNTHASE"/>
    <property type="match status" value="1"/>
</dbReference>
<dbReference type="STRING" id="61424.A0A2T9Y612"/>
<evidence type="ECO:0000256" key="2">
    <source>
        <dbReference type="ARBA" id="ARBA00005009"/>
    </source>
</evidence>
<dbReference type="SUPFAM" id="SSF52317">
    <property type="entry name" value="Class I glutamine amidotransferase-like"/>
    <property type="match status" value="1"/>
</dbReference>
<gene>
    <name evidence="12" type="ORF">BB559_005890</name>
</gene>
<proteinExistence type="inferred from homology"/>
<keyword evidence="13" id="KW-1185">Reference proteome</keyword>
<dbReference type="PRINTS" id="PR00096">
    <property type="entry name" value="GATASE"/>
</dbReference>
<evidence type="ECO:0000256" key="6">
    <source>
        <dbReference type="ARBA" id="ARBA00022909"/>
    </source>
</evidence>
<sequence length="965" mass="109845">MNIKTLLIDNYDSYTNNLITLWCESIKSLLSENPNLSNSETNQLNDSYLKENMILIRNNQYTWEFVRDNILPYIDNIIISPGPGNPENSKDFGICKQLIQYSKKPILGVCLGHQGIASFYGSKIIRAQIPVHGQKSCLEIIKPSSKIPSINTFLFDKIPQQARVVRYHSLVIDPKTLSSEFNVIAWSSGAVETLDINQNQISVSNREIMAIQHVSEPLYGVQFHPESIETEFGVQLLSNFMKITCEYNQKPKLANNLSDYSLLFSNNIHHQRKSIFGIDKLKTNSGFFNYVSQTIQPEFVILEKEIKLEPLLNSYKNSNLPDGQNLQFDAVTELLFESLYKDDPIPFLIDGAKENVDGPNMSIMGSLTSPGSVTVRFNADSREITGIEYQSNNKESIHKVVFHQDLKKLLQDSKLEKKKISFFEWVQENLVEPLCNNSTLKTLEKGSGTNLDLNSKKPMFRGGWVGYFSYEMHSESDILIQPFEEKKEQNKLPNDYLSQTPDSNLSLATQSVVLYSPNKNNTSIFIYAICIDKKDQKQSDTCFMSVEDGTEWIDSVSKRIEILFSNQSKGKYVDVEKERLDNEMVEFVDNEKRFQVIPKIDEEKYKEKIRDAQNEIRNGESYQLCLTNSFEFRFGNSKSRTNFGSKKFLTDLYFKYLRKTNPAPMCCFFYYPDLLRNDCDSIELGILSCSPERFLQIRYEKEEWIAQMKPIKGTAKKIPHGTQICKSCDKTKSRHGYEQSINKKCLECSCESCCKAIREFNQKQKSELIANIKEHAENLMIVDLVRHDLAAISANSLSGEMNPSVRKLIKLESYQTVYQLVSTIEATINTQASKNIPQVMNAFGHCFPPGSMTGAPKKRSVEILSRSIENVDSEESAKRGIYSGSIGYISAYKGQMDWSVVIRTIVATKNHSEIDNNHLQPKFSIGAGGAITILSNPESEWDEVITKLDSVLKGIKKCAQEMDNC</sequence>
<dbReference type="InterPro" id="IPR015890">
    <property type="entry name" value="Chorismate_C"/>
</dbReference>
<dbReference type="GO" id="GO:0008153">
    <property type="term" value="P:4-aminobenzoate biosynthetic process"/>
    <property type="evidence" value="ECO:0007669"/>
    <property type="project" value="TreeGrafter"/>
</dbReference>
<dbReference type="UniPathway" id="UPA00077">
    <property type="reaction ID" value="UER00149"/>
</dbReference>
<dbReference type="CDD" id="cd01743">
    <property type="entry name" value="GATase1_Anthranilate_Synthase"/>
    <property type="match status" value="1"/>
</dbReference>
<evidence type="ECO:0000256" key="9">
    <source>
        <dbReference type="ARBA" id="ARBA00031904"/>
    </source>
</evidence>
<feature type="domain" description="Chorismate-utilising enzyme C-terminal" evidence="11">
    <location>
        <begin position="602"/>
        <end position="947"/>
    </location>
</feature>
<accession>A0A2T9Y612</accession>
<evidence type="ECO:0000256" key="5">
    <source>
        <dbReference type="ARBA" id="ARBA00022679"/>
    </source>
</evidence>
<dbReference type="InterPro" id="IPR029062">
    <property type="entry name" value="Class_I_gatase-like"/>
</dbReference>
<comment type="similarity">
    <text evidence="3">In the C-terminal section; belongs to the anthranilate synthase component I family.</text>
</comment>
<dbReference type="Pfam" id="PF00425">
    <property type="entry name" value="Chorismate_bind"/>
    <property type="match status" value="1"/>
</dbReference>
<evidence type="ECO:0000256" key="1">
    <source>
        <dbReference type="ARBA" id="ARBA00001000"/>
    </source>
</evidence>
<reference evidence="12 13" key="1">
    <citation type="journal article" date="2018" name="MBio">
        <title>Comparative Genomics Reveals the Core Gene Toolbox for the Fungus-Insect Symbiosis.</title>
        <authorList>
            <person name="Wang Y."/>
            <person name="Stata M."/>
            <person name="Wang W."/>
            <person name="Stajich J.E."/>
            <person name="White M.M."/>
            <person name="Moncalvo J.M."/>
        </authorList>
    </citation>
    <scope>NUCLEOTIDE SEQUENCE [LARGE SCALE GENOMIC DNA]</scope>
    <source>
        <strain evidence="12 13">AUS-77-4</strain>
    </source>
</reference>
<evidence type="ECO:0000256" key="7">
    <source>
        <dbReference type="ARBA" id="ARBA00022962"/>
    </source>
</evidence>
<dbReference type="Gene3D" id="3.40.50.880">
    <property type="match status" value="1"/>
</dbReference>
<dbReference type="NCBIfam" id="TIGR00566">
    <property type="entry name" value="trpG_papA"/>
    <property type="match status" value="1"/>
</dbReference>
<dbReference type="InterPro" id="IPR006221">
    <property type="entry name" value="TrpG/PapA_dom"/>
</dbReference>
<keyword evidence="7" id="KW-0315">Glutamine amidotransferase</keyword>
<evidence type="ECO:0000256" key="8">
    <source>
        <dbReference type="ARBA" id="ARBA00031329"/>
    </source>
</evidence>
<dbReference type="Proteomes" id="UP000245699">
    <property type="component" value="Unassembled WGS sequence"/>
</dbReference>
<organism evidence="12 13">
    <name type="scientific">Furculomyces boomerangus</name>
    <dbReference type="NCBI Taxonomy" id="61424"/>
    <lineage>
        <taxon>Eukaryota</taxon>
        <taxon>Fungi</taxon>
        <taxon>Fungi incertae sedis</taxon>
        <taxon>Zoopagomycota</taxon>
        <taxon>Kickxellomycotina</taxon>
        <taxon>Harpellomycetes</taxon>
        <taxon>Harpellales</taxon>
        <taxon>Harpellaceae</taxon>
        <taxon>Furculomyces</taxon>
    </lineage>
</organism>
<dbReference type="PRINTS" id="PR00099">
    <property type="entry name" value="CPSGATASE"/>
</dbReference>
<dbReference type="Pfam" id="PF00117">
    <property type="entry name" value="GATase"/>
    <property type="match status" value="1"/>
</dbReference>
<keyword evidence="5" id="KW-0808">Transferase</keyword>
<name>A0A2T9Y612_9FUNG</name>
<dbReference type="AlphaFoldDB" id="A0A2T9Y612"/>
<dbReference type="GO" id="GO:0005737">
    <property type="term" value="C:cytoplasm"/>
    <property type="evidence" value="ECO:0007669"/>
    <property type="project" value="TreeGrafter"/>
</dbReference>
<dbReference type="InterPro" id="IPR019999">
    <property type="entry name" value="Anth_synth_I-like"/>
</dbReference>
<evidence type="ECO:0000256" key="3">
    <source>
        <dbReference type="ARBA" id="ARBA00005970"/>
    </source>
</evidence>
<dbReference type="EC" id="2.6.1.85" evidence="4"/>
<dbReference type="GO" id="GO:0000162">
    <property type="term" value="P:L-tryptophan biosynthetic process"/>
    <property type="evidence" value="ECO:0007669"/>
    <property type="project" value="TreeGrafter"/>
</dbReference>
<dbReference type="PROSITE" id="PS51273">
    <property type="entry name" value="GATASE_TYPE_1"/>
    <property type="match status" value="1"/>
</dbReference>
<dbReference type="OrthoDB" id="64220at2759"/>
<keyword evidence="6" id="KW-0289">Folate biosynthesis</keyword>
<protein>
    <recommendedName>
        <fullName evidence="4">aminodeoxychorismate synthase</fullName>
        <ecNumber evidence="4">2.6.1.85</ecNumber>
    </recommendedName>
    <alternativeName>
        <fullName evidence="8">Para-aminobenzoate synthase</fullName>
    </alternativeName>
    <alternativeName>
        <fullName evidence="9">p-aminobenzoic acid synthase</fullName>
    </alternativeName>
</protein>
<feature type="domain" description="Glutamine amidotransferase" evidence="10">
    <location>
        <begin position="7"/>
        <end position="241"/>
    </location>
</feature>
<dbReference type="EMBL" id="MBFT01000695">
    <property type="protein sequence ID" value="PVU87776.1"/>
    <property type="molecule type" value="Genomic_DNA"/>
</dbReference>
<dbReference type="GO" id="GO:0046654">
    <property type="term" value="P:tetrahydrofolate biosynthetic process"/>
    <property type="evidence" value="ECO:0007669"/>
    <property type="project" value="UniProtKB-UniPathway"/>
</dbReference>
<evidence type="ECO:0000313" key="12">
    <source>
        <dbReference type="EMBL" id="PVU87776.1"/>
    </source>
</evidence>
<dbReference type="GO" id="GO:0046656">
    <property type="term" value="P:folic acid biosynthetic process"/>
    <property type="evidence" value="ECO:0007669"/>
    <property type="project" value="UniProtKB-KW"/>
</dbReference>
<evidence type="ECO:0000259" key="11">
    <source>
        <dbReference type="Pfam" id="PF00425"/>
    </source>
</evidence>
<dbReference type="PANTHER" id="PTHR11236:SF18">
    <property type="entry name" value="AMINODEOXYCHORISMATE SYNTHASE"/>
    <property type="match status" value="1"/>
</dbReference>
<dbReference type="Gene3D" id="3.60.120.10">
    <property type="entry name" value="Anthranilate synthase"/>
    <property type="match status" value="1"/>
</dbReference>
<evidence type="ECO:0000259" key="10">
    <source>
        <dbReference type="Pfam" id="PF00117"/>
    </source>
</evidence>
<dbReference type="InterPro" id="IPR005801">
    <property type="entry name" value="ADC_synthase"/>
</dbReference>
<comment type="pathway">
    <text evidence="2">Cofactor biosynthesis; tetrahydrofolate biosynthesis; 4-aminobenzoate from chorismate: step 1/2.</text>
</comment>
<dbReference type="SUPFAM" id="SSF56322">
    <property type="entry name" value="ADC synthase"/>
    <property type="match status" value="2"/>
</dbReference>